<dbReference type="EMBL" id="FPKS01000008">
    <property type="protein sequence ID" value="SFZ75257.1"/>
    <property type="molecule type" value="Genomic_DNA"/>
</dbReference>
<keyword evidence="8" id="KW-1185">Reference proteome</keyword>
<dbReference type="Gene3D" id="3.80.30.30">
    <property type="match status" value="1"/>
</dbReference>
<name>A0A1K2HFE5_9LACT</name>
<keyword evidence="2" id="KW-0408">Iron</keyword>
<keyword evidence="1" id="KW-0479">Metal-binding</keyword>
<dbReference type="STRING" id="1122154.SAMN02746068_01507"/>
<feature type="domain" description="Radical SAM core" evidence="4">
    <location>
        <begin position="19"/>
        <end position="252"/>
    </location>
</feature>
<dbReference type="InterPro" id="IPR007197">
    <property type="entry name" value="rSAM"/>
</dbReference>
<dbReference type="CDD" id="cd01335">
    <property type="entry name" value="Radical_SAM"/>
    <property type="match status" value="1"/>
</dbReference>
<dbReference type="GO" id="GO:0051536">
    <property type="term" value="F:iron-sulfur cluster binding"/>
    <property type="evidence" value="ECO:0007669"/>
    <property type="project" value="UniProtKB-KW"/>
</dbReference>
<protein>
    <submittedName>
        <fullName evidence="6">DNA repair photolyase</fullName>
    </submittedName>
    <submittedName>
        <fullName evidence="5">Radical SAM domain protein</fullName>
    </submittedName>
</protein>
<proteinExistence type="predicted"/>
<evidence type="ECO:0000313" key="7">
    <source>
        <dbReference type="Proteomes" id="UP000185655"/>
    </source>
</evidence>
<dbReference type="GO" id="GO:0016829">
    <property type="term" value="F:lyase activity"/>
    <property type="evidence" value="ECO:0007669"/>
    <property type="project" value="UniProtKB-KW"/>
</dbReference>
<evidence type="ECO:0000313" key="5">
    <source>
        <dbReference type="EMBL" id="PCS03336.1"/>
    </source>
</evidence>
<evidence type="ECO:0000313" key="8">
    <source>
        <dbReference type="Proteomes" id="UP000218979"/>
    </source>
</evidence>
<sequence length="296" mass="33695">MDYIPAKTILQKVKFDGNLWFGIDYNINLYKGCNHGCIYCDSRSARYFIDDFDRVRVKENGLGILAKELGRKIPKGVIGLGAMSDSYNPYEKKLQVTRGALELIETYGFGVSLETKSDLITRDIDILKRISEKSSCIIKLSITASDDVLARKIEPSASLSSKRFAAIRKLSDNGIFAGILLMPVLPLITDSDENIINIVNLAHEHGAKFIYSLFGVTLRDVQRDHFFEKLAQYFPELEREYFTMYGNRYQCNVPDMARKQALFAAECEKYGILYRMADIVAGYKQVNSEPEQLRLF</sequence>
<dbReference type="SFLD" id="SFLDS00029">
    <property type="entry name" value="Radical_SAM"/>
    <property type="match status" value="1"/>
</dbReference>
<dbReference type="SMART" id="SM00729">
    <property type="entry name" value="Elp3"/>
    <property type="match status" value="1"/>
</dbReference>
<evidence type="ECO:0000259" key="4">
    <source>
        <dbReference type="PROSITE" id="PS51918"/>
    </source>
</evidence>
<dbReference type="PROSITE" id="PS51918">
    <property type="entry name" value="RADICAL_SAM"/>
    <property type="match status" value="1"/>
</dbReference>
<evidence type="ECO:0000256" key="1">
    <source>
        <dbReference type="ARBA" id="ARBA00022723"/>
    </source>
</evidence>
<organism evidence="6 7">
    <name type="scientific">Pseudolactococcus chungangensis CAU 28 = DSM 22330</name>
    <dbReference type="NCBI Taxonomy" id="1122154"/>
    <lineage>
        <taxon>Bacteria</taxon>
        <taxon>Bacillati</taxon>
        <taxon>Bacillota</taxon>
        <taxon>Bacilli</taxon>
        <taxon>Lactobacillales</taxon>
        <taxon>Streptococcaceae</taxon>
        <taxon>Pseudolactococcus</taxon>
    </lineage>
</organism>
<gene>
    <name evidence="5" type="ORF">RR45_GL002105</name>
    <name evidence="6" type="ORF">SAMN02746068_01507</name>
</gene>
<dbReference type="InterPro" id="IPR006638">
    <property type="entry name" value="Elp3/MiaA/NifB-like_rSAM"/>
</dbReference>
<accession>A0A1K2HFE5</accession>
<dbReference type="PANTHER" id="PTHR43432">
    <property type="entry name" value="SLR0285 PROTEIN"/>
    <property type="match status" value="1"/>
</dbReference>
<keyword evidence="3" id="KW-0411">Iron-sulfur</keyword>
<keyword evidence="6" id="KW-0456">Lyase</keyword>
<dbReference type="AlphaFoldDB" id="A0A1K2HFE5"/>
<reference evidence="6 7" key="2">
    <citation type="submission" date="2016-11" db="EMBL/GenBank/DDBJ databases">
        <authorList>
            <person name="Jaros S."/>
            <person name="Januszkiewicz K."/>
            <person name="Wedrychowicz H."/>
        </authorList>
    </citation>
    <scope>NUCLEOTIDE SEQUENCE [LARGE SCALE GENOMIC DNA]</scope>
    <source>
        <strain evidence="6 7">DSM 22330</strain>
    </source>
</reference>
<reference evidence="5 8" key="1">
    <citation type="submission" date="2014-12" db="EMBL/GenBank/DDBJ databases">
        <title>Draft genome sequences of 10 type strains of Lactococcus.</title>
        <authorList>
            <person name="Sun Z."/>
            <person name="Zhong Z."/>
            <person name="Liu W."/>
            <person name="Zhang W."/>
            <person name="Zhang H."/>
        </authorList>
    </citation>
    <scope>NUCLEOTIDE SEQUENCE [LARGE SCALE GENOMIC DNA]</scope>
    <source>
        <strain evidence="5 8">DSM 22330</strain>
    </source>
</reference>
<dbReference type="Proteomes" id="UP000218979">
    <property type="component" value="Unassembled WGS sequence"/>
</dbReference>
<dbReference type="InterPro" id="IPR058240">
    <property type="entry name" value="rSAM_sf"/>
</dbReference>
<dbReference type="PANTHER" id="PTHR43432:SF5">
    <property type="entry name" value="ELP3_MIAA_NIFB-LIKE RADICAL SAM CORE DOMAIN-CONTAINING PROTEIN"/>
    <property type="match status" value="1"/>
</dbReference>
<evidence type="ECO:0000313" key="6">
    <source>
        <dbReference type="EMBL" id="SFZ75257.1"/>
    </source>
</evidence>
<dbReference type="GO" id="GO:0046872">
    <property type="term" value="F:metal ion binding"/>
    <property type="evidence" value="ECO:0007669"/>
    <property type="project" value="UniProtKB-KW"/>
</dbReference>
<evidence type="ECO:0000256" key="3">
    <source>
        <dbReference type="ARBA" id="ARBA00023014"/>
    </source>
</evidence>
<dbReference type="RefSeq" id="WP_031365474.1">
    <property type="nucleotide sequence ID" value="NZ_FPKS01000008.1"/>
</dbReference>
<evidence type="ECO:0000256" key="2">
    <source>
        <dbReference type="ARBA" id="ARBA00023004"/>
    </source>
</evidence>
<dbReference type="EMBL" id="JXJT01000009">
    <property type="protein sequence ID" value="PCS03336.1"/>
    <property type="molecule type" value="Genomic_DNA"/>
</dbReference>
<dbReference type="OrthoDB" id="9785699at2"/>
<dbReference type="SFLD" id="SFLDG01084">
    <property type="entry name" value="Uncharacterised_Radical_SAM_Su"/>
    <property type="match status" value="1"/>
</dbReference>
<dbReference type="Proteomes" id="UP000185655">
    <property type="component" value="Unassembled WGS sequence"/>
</dbReference>
<dbReference type="InterPro" id="IPR040086">
    <property type="entry name" value="MJ0683-like"/>
</dbReference>
<dbReference type="SUPFAM" id="SSF102114">
    <property type="entry name" value="Radical SAM enzymes"/>
    <property type="match status" value="1"/>
</dbReference>
<dbReference type="Pfam" id="PF04055">
    <property type="entry name" value="Radical_SAM"/>
    <property type="match status" value="1"/>
</dbReference>